<dbReference type="InterPro" id="IPR050428">
    <property type="entry name" value="TCS_sensor_his_kinase"/>
</dbReference>
<dbReference type="PRINTS" id="PR00344">
    <property type="entry name" value="BCTRLSENSOR"/>
</dbReference>
<dbReference type="InterPro" id="IPR003661">
    <property type="entry name" value="HisK_dim/P_dom"/>
</dbReference>
<evidence type="ECO:0000259" key="12">
    <source>
        <dbReference type="PROSITE" id="PS50109"/>
    </source>
</evidence>
<keyword evidence="5" id="KW-0808">Transferase</keyword>
<sequence length="560" mass="60815">MPETPSASGHSLTGRLARLRQSLGARCLAVLIAYAMTITLLITGVGALGDAIFDNAFPSMRTVLQESDDLIRDRYEVLQSKRFSECLIAVFDGEGRRLFASSDRAVEKIRAADLPLINDYEEGTFYEVFEEREDGALRHRIMLCRYAGPDGTTKLSTAWCVLDEDLNVLEGTLFQGREALTEREFNFIKGVYDARMSVERYEYENELGEPRTLVLAAPLVSERSYERVTGAVGRLWPVAALLALAATVVVALVLVRVVRRAVRPIDGAIAAYGSADRGAEAPPPAERAGVPMELAPIYENLRYLMRRLGEAQDDYRRLVASVSHDLKTPLTVIRGYAQALHEGRAPKGREDAYLRAILRKSVAAGELLDELSSCAQMNHPEFRARLVPRDLRELVTRAVERAGDQALQAGGTVEAAVGPEPVCALVDEELLERALLNLIGNSFDHNASGTRVRVLCETARPHGAPPSARVSVLDTGSGFPEGMAERAFSPFVTENVSRREGGGTGLGLTIVSRAAELMGGDAEIVERPEAPWGAEVVIRLPLLEGQDAALGSPDDPGAGV</sequence>
<proteinExistence type="predicted"/>
<evidence type="ECO:0000256" key="10">
    <source>
        <dbReference type="ARBA" id="ARBA00023136"/>
    </source>
</evidence>
<evidence type="ECO:0000256" key="5">
    <source>
        <dbReference type="ARBA" id="ARBA00022679"/>
    </source>
</evidence>
<dbReference type="SUPFAM" id="SSF47384">
    <property type="entry name" value="Homodimeric domain of signal transducing histidine kinase"/>
    <property type="match status" value="1"/>
</dbReference>
<evidence type="ECO:0000313" key="13">
    <source>
        <dbReference type="EMBL" id="HIZ45805.1"/>
    </source>
</evidence>
<name>A0A9D2EYR6_9ACTN</name>
<keyword evidence="8 11" id="KW-1133">Transmembrane helix</keyword>
<evidence type="ECO:0000256" key="1">
    <source>
        <dbReference type="ARBA" id="ARBA00000085"/>
    </source>
</evidence>
<feature type="transmembrane region" description="Helical" evidence="11">
    <location>
        <begin position="28"/>
        <end position="49"/>
    </location>
</feature>
<gene>
    <name evidence="13" type="ORF">IAA19_02135</name>
</gene>
<dbReference type="InterPro" id="IPR036890">
    <property type="entry name" value="HATPase_C_sf"/>
</dbReference>
<dbReference type="PANTHER" id="PTHR45436">
    <property type="entry name" value="SENSOR HISTIDINE KINASE YKOH"/>
    <property type="match status" value="1"/>
</dbReference>
<dbReference type="EMBL" id="DXBM01000020">
    <property type="protein sequence ID" value="HIZ45805.1"/>
    <property type="molecule type" value="Genomic_DNA"/>
</dbReference>
<dbReference type="GO" id="GO:0005886">
    <property type="term" value="C:plasma membrane"/>
    <property type="evidence" value="ECO:0007669"/>
    <property type="project" value="UniProtKB-SubCell"/>
</dbReference>
<evidence type="ECO:0000256" key="7">
    <source>
        <dbReference type="ARBA" id="ARBA00022777"/>
    </source>
</evidence>
<dbReference type="GO" id="GO:0000155">
    <property type="term" value="F:phosphorelay sensor kinase activity"/>
    <property type="evidence" value="ECO:0007669"/>
    <property type="project" value="InterPro"/>
</dbReference>
<dbReference type="SMART" id="SM00388">
    <property type="entry name" value="HisKA"/>
    <property type="match status" value="1"/>
</dbReference>
<evidence type="ECO:0000256" key="11">
    <source>
        <dbReference type="SAM" id="Phobius"/>
    </source>
</evidence>
<comment type="subcellular location">
    <subcellularLocation>
        <location evidence="2">Cell membrane</location>
    </subcellularLocation>
</comment>
<dbReference type="SUPFAM" id="SSF55874">
    <property type="entry name" value="ATPase domain of HSP90 chaperone/DNA topoisomerase II/histidine kinase"/>
    <property type="match status" value="1"/>
</dbReference>
<dbReference type="Gene3D" id="1.10.287.130">
    <property type="match status" value="1"/>
</dbReference>
<dbReference type="InterPro" id="IPR003594">
    <property type="entry name" value="HATPase_dom"/>
</dbReference>
<reference evidence="13" key="1">
    <citation type="journal article" date="2021" name="PeerJ">
        <title>Extensive microbial diversity within the chicken gut microbiome revealed by metagenomics and culture.</title>
        <authorList>
            <person name="Gilroy R."/>
            <person name="Ravi A."/>
            <person name="Getino M."/>
            <person name="Pursley I."/>
            <person name="Horton D.L."/>
            <person name="Alikhan N.F."/>
            <person name="Baker D."/>
            <person name="Gharbi K."/>
            <person name="Hall N."/>
            <person name="Watson M."/>
            <person name="Adriaenssens E.M."/>
            <person name="Foster-Nyarko E."/>
            <person name="Jarju S."/>
            <person name="Secka A."/>
            <person name="Antonio M."/>
            <person name="Oren A."/>
            <person name="Chaudhuri R.R."/>
            <person name="La Ragione R."/>
            <person name="Hildebrand F."/>
            <person name="Pallen M.J."/>
        </authorList>
    </citation>
    <scope>NUCLEOTIDE SEQUENCE</scope>
    <source>
        <strain evidence="13">ChiHjej12B11-14209</strain>
    </source>
</reference>
<evidence type="ECO:0000256" key="8">
    <source>
        <dbReference type="ARBA" id="ARBA00022989"/>
    </source>
</evidence>
<dbReference type="SMART" id="SM00387">
    <property type="entry name" value="HATPase_c"/>
    <property type="match status" value="1"/>
</dbReference>
<dbReference type="InterPro" id="IPR004358">
    <property type="entry name" value="Sig_transdc_His_kin-like_C"/>
</dbReference>
<accession>A0A9D2EYR6</accession>
<dbReference type="EC" id="2.7.13.3" evidence="3"/>
<keyword evidence="10 11" id="KW-0472">Membrane</keyword>
<dbReference type="PROSITE" id="PS50109">
    <property type="entry name" value="HIS_KIN"/>
    <property type="match status" value="1"/>
</dbReference>
<evidence type="ECO:0000256" key="3">
    <source>
        <dbReference type="ARBA" id="ARBA00012438"/>
    </source>
</evidence>
<keyword evidence="7 13" id="KW-0418">Kinase</keyword>
<dbReference type="Pfam" id="PF02518">
    <property type="entry name" value="HATPase_c"/>
    <property type="match status" value="1"/>
</dbReference>
<comment type="caution">
    <text evidence="13">The sequence shown here is derived from an EMBL/GenBank/DDBJ whole genome shotgun (WGS) entry which is preliminary data.</text>
</comment>
<dbReference type="Gene3D" id="3.30.565.10">
    <property type="entry name" value="Histidine kinase-like ATPase, C-terminal domain"/>
    <property type="match status" value="1"/>
</dbReference>
<evidence type="ECO:0000256" key="4">
    <source>
        <dbReference type="ARBA" id="ARBA00022553"/>
    </source>
</evidence>
<feature type="transmembrane region" description="Helical" evidence="11">
    <location>
        <begin position="235"/>
        <end position="255"/>
    </location>
</feature>
<evidence type="ECO:0000313" key="14">
    <source>
        <dbReference type="Proteomes" id="UP000824062"/>
    </source>
</evidence>
<organism evidence="13 14">
    <name type="scientific">Candidatus Olsenella pullistercoris</name>
    <dbReference type="NCBI Taxonomy" id="2838712"/>
    <lineage>
        <taxon>Bacteria</taxon>
        <taxon>Bacillati</taxon>
        <taxon>Actinomycetota</taxon>
        <taxon>Coriobacteriia</taxon>
        <taxon>Coriobacteriales</taxon>
        <taxon>Atopobiaceae</taxon>
        <taxon>Olsenella</taxon>
    </lineage>
</organism>
<keyword evidence="4" id="KW-0597">Phosphoprotein</keyword>
<dbReference type="Pfam" id="PF00512">
    <property type="entry name" value="HisKA"/>
    <property type="match status" value="1"/>
</dbReference>
<dbReference type="PANTHER" id="PTHR45436:SF5">
    <property type="entry name" value="SENSOR HISTIDINE KINASE TRCS"/>
    <property type="match status" value="1"/>
</dbReference>
<evidence type="ECO:0000256" key="2">
    <source>
        <dbReference type="ARBA" id="ARBA00004236"/>
    </source>
</evidence>
<reference evidence="13" key="2">
    <citation type="submission" date="2021-04" db="EMBL/GenBank/DDBJ databases">
        <authorList>
            <person name="Gilroy R."/>
        </authorList>
    </citation>
    <scope>NUCLEOTIDE SEQUENCE</scope>
    <source>
        <strain evidence="13">ChiHjej12B11-14209</strain>
    </source>
</reference>
<dbReference type="AlphaFoldDB" id="A0A9D2EYR6"/>
<evidence type="ECO:0000256" key="6">
    <source>
        <dbReference type="ARBA" id="ARBA00022692"/>
    </source>
</evidence>
<keyword evidence="9" id="KW-0902">Two-component regulatory system</keyword>
<dbReference type="CDD" id="cd00082">
    <property type="entry name" value="HisKA"/>
    <property type="match status" value="1"/>
</dbReference>
<dbReference type="Proteomes" id="UP000824062">
    <property type="component" value="Unassembled WGS sequence"/>
</dbReference>
<dbReference type="InterPro" id="IPR036097">
    <property type="entry name" value="HisK_dim/P_sf"/>
</dbReference>
<protein>
    <recommendedName>
        <fullName evidence="3">histidine kinase</fullName>
        <ecNumber evidence="3">2.7.13.3</ecNumber>
    </recommendedName>
</protein>
<feature type="domain" description="Histidine kinase" evidence="12">
    <location>
        <begin position="321"/>
        <end position="544"/>
    </location>
</feature>
<comment type="catalytic activity">
    <reaction evidence="1">
        <text>ATP + protein L-histidine = ADP + protein N-phospho-L-histidine.</text>
        <dbReference type="EC" id="2.7.13.3"/>
    </reaction>
</comment>
<dbReference type="InterPro" id="IPR005467">
    <property type="entry name" value="His_kinase_dom"/>
</dbReference>
<evidence type="ECO:0000256" key="9">
    <source>
        <dbReference type="ARBA" id="ARBA00023012"/>
    </source>
</evidence>
<keyword evidence="6 11" id="KW-0812">Transmembrane</keyword>